<evidence type="ECO:0000313" key="8">
    <source>
        <dbReference type="Proteomes" id="UP001187415"/>
    </source>
</evidence>
<dbReference type="GO" id="GO:0048705">
    <property type="term" value="P:skeletal system morphogenesis"/>
    <property type="evidence" value="ECO:0007669"/>
    <property type="project" value="TreeGrafter"/>
</dbReference>
<comment type="subunit">
    <text evidence="3">Interacts with FLNA and FLNB.</text>
</comment>
<name>A0AA88MG79_CHASR</name>
<keyword evidence="5" id="KW-0206">Cytoskeleton</keyword>
<accession>A0AA88MG79</accession>
<evidence type="ECO:0000313" key="7">
    <source>
        <dbReference type="EMBL" id="KAK2837586.1"/>
    </source>
</evidence>
<dbReference type="Pfam" id="PF15068">
    <property type="entry name" value="FAM101"/>
    <property type="match status" value="1"/>
</dbReference>
<reference evidence="7" key="1">
    <citation type="submission" date="2023-07" db="EMBL/GenBank/DDBJ databases">
        <title>Chromosome-level Genome Assembly of Striped Snakehead (Channa striata).</title>
        <authorList>
            <person name="Liu H."/>
        </authorList>
    </citation>
    <scope>NUCLEOTIDE SEQUENCE</scope>
    <source>
        <strain evidence="7">Gz</strain>
        <tissue evidence="7">Muscle</tissue>
    </source>
</reference>
<proteinExistence type="inferred from homology"/>
<evidence type="ECO:0000256" key="1">
    <source>
        <dbReference type="ARBA" id="ARBA00004245"/>
    </source>
</evidence>
<dbReference type="GO" id="GO:0061182">
    <property type="term" value="P:negative regulation of chondrocyte development"/>
    <property type="evidence" value="ECO:0007669"/>
    <property type="project" value="TreeGrafter"/>
</dbReference>
<comment type="subcellular location">
    <subcellularLocation>
        <location evidence="1">Cytoplasm</location>
        <location evidence="1">Cytoskeleton</location>
    </subcellularLocation>
</comment>
<dbReference type="GO" id="GO:0031005">
    <property type="term" value="F:filamin binding"/>
    <property type="evidence" value="ECO:0007669"/>
    <property type="project" value="InterPro"/>
</dbReference>
<dbReference type="AlphaFoldDB" id="A0AA88MG79"/>
<evidence type="ECO:0000256" key="4">
    <source>
        <dbReference type="ARBA" id="ARBA00022490"/>
    </source>
</evidence>
<sequence>MLETHARRQHCRKKHMDHSLDLWRPAKSGCGLSPGHSKLFSTADPLTSAPEDAPPELNTSCRFCLELDSAEGVIRLNAFDRGTESDYRATTLHATLYHDVRGNDDGAVKNESSADGFPVPSPHSPLSVSASRPPGIRNRIQTAELFNQLPHKGVSHLVKRSGRAAVPLRGKFGRDRVSHRLSACQCDFAWGTFGVSVPDMVGHLHLQGMDESLKGKNREGLLDSPDSGLPPSPSPPFCSLSPSLIESRSGSCTTPVESHHGFNKKESREGKLLPYLLLNSTGTDPKTRMHPVFFGESIEVNPEPEREIKCNSKVKYDSDKHYRDQVYCTPVPTATSFSETVVAVRNCTWRSYKSQVYLEPRQRPVNYQSTTIIYPKHAKNIYRTTLNYNATGSRRWFVSTVQLESSEDTSPCIIYTEDL</sequence>
<keyword evidence="4" id="KW-0963">Cytoplasm</keyword>
<keyword evidence="8" id="KW-1185">Reference proteome</keyword>
<feature type="region of interest" description="Disordered" evidence="6">
    <location>
        <begin position="215"/>
        <end position="236"/>
    </location>
</feature>
<dbReference type="InterPro" id="IPR028215">
    <property type="entry name" value="Refilin"/>
</dbReference>
<dbReference type="GO" id="GO:0032432">
    <property type="term" value="C:actin filament bundle"/>
    <property type="evidence" value="ECO:0007669"/>
    <property type="project" value="TreeGrafter"/>
</dbReference>
<dbReference type="GO" id="GO:0061572">
    <property type="term" value="P:actin filament bundle organization"/>
    <property type="evidence" value="ECO:0007669"/>
    <property type="project" value="InterPro"/>
</dbReference>
<protein>
    <recommendedName>
        <fullName evidence="9">Refilin A</fullName>
    </recommendedName>
</protein>
<dbReference type="GO" id="GO:1900158">
    <property type="term" value="P:negative regulation of bone mineralization involved in bone maturation"/>
    <property type="evidence" value="ECO:0007669"/>
    <property type="project" value="TreeGrafter"/>
</dbReference>
<evidence type="ECO:0000256" key="2">
    <source>
        <dbReference type="ARBA" id="ARBA00009886"/>
    </source>
</evidence>
<comment type="caution">
    <text evidence="7">The sequence shown here is derived from an EMBL/GenBank/DDBJ whole genome shotgun (WGS) entry which is preliminary data.</text>
</comment>
<evidence type="ECO:0000256" key="6">
    <source>
        <dbReference type="SAM" id="MobiDB-lite"/>
    </source>
</evidence>
<organism evidence="7 8">
    <name type="scientific">Channa striata</name>
    <name type="common">Snakehead murrel</name>
    <name type="synonym">Ophicephalus striatus</name>
    <dbReference type="NCBI Taxonomy" id="64152"/>
    <lineage>
        <taxon>Eukaryota</taxon>
        <taxon>Metazoa</taxon>
        <taxon>Chordata</taxon>
        <taxon>Craniata</taxon>
        <taxon>Vertebrata</taxon>
        <taxon>Euteleostomi</taxon>
        <taxon>Actinopterygii</taxon>
        <taxon>Neopterygii</taxon>
        <taxon>Teleostei</taxon>
        <taxon>Neoteleostei</taxon>
        <taxon>Acanthomorphata</taxon>
        <taxon>Anabantaria</taxon>
        <taxon>Anabantiformes</taxon>
        <taxon>Channoidei</taxon>
        <taxon>Channidae</taxon>
        <taxon>Channa</taxon>
    </lineage>
</organism>
<dbReference type="Proteomes" id="UP001187415">
    <property type="component" value="Unassembled WGS sequence"/>
</dbReference>
<dbReference type="EMBL" id="JAUPFM010000011">
    <property type="protein sequence ID" value="KAK2837586.1"/>
    <property type="molecule type" value="Genomic_DNA"/>
</dbReference>
<evidence type="ECO:0008006" key="9">
    <source>
        <dbReference type="Google" id="ProtNLM"/>
    </source>
</evidence>
<gene>
    <name evidence="7" type="ORF">Q5P01_014798</name>
</gene>
<evidence type="ECO:0000256" key="3">
    <source>
        <dbReference type="ARBA" id="ARBA00011189"/>
    </source>
</evidence>
<dbReference type="PANTHER" id="PTHR31848:SF0">
    <property type="entry name" value="REFILIN-A"/>
    <property type="match status" value="1"/>
</dbReference>
<feature type="region of interest" description="Disordered" evidence="6">
    <location>
        <begin position="110"/>
        <end position="133"/>
    </location>
</feature>
<evidence type="ECO:0000256" key="5">
    <source>
        <dbReference type="ARBA" id="ARBA00023212"/>
    </source>
</evidence>
<comment type="similarity">
    <text evidence="2">Belongs to the Refilin family.</text>
</comment>
<dbReference type="PANTHER" id="PTHR31848">
    <property type="match status" value="1"/>
</dbReference>